<evidence type="ECO:0000256" key="2">
    <source>
        <dbReference type="ARBA" id="ARBA00023002"/>
    </source>
</evidence>
<accession>A0A4U8UVN2</accession>
<dbReference type="EMBL" id="AZBU02000001">
    <property type="protein sequence ID" value="TMS37462.1"/>
    <property type="molecule type" value="Genomic_DNA"/>
</dbReference>
<dbReference type="Pfam" id="PF00106">
    <property type="entry name" value="adh_short"/>
    <property type="match status" value="1"/>
</dbReference>
<evidence type="ECO:0000256" key="1">
    <source>
        <dbReference type="ARBA" id="ARBA00022857"/>
    </source>
</evidence>
<dbReference type="STRING" id="34508.A0A4U8UVN2"/>
<dbReference type="GO" id="GO:0005737">
    <property type="term" value="C:cytoplasm"/>
    <property type="evidence" value="ECO:0007669"/>
    <property type="project" value="TreeGrafter"/>
</dbReference>
<keyword evidence="5" id="KW-1185">Reference proteome</keyword>
<dbReference type="InterPro" id="IPR036291">
    <property type="entry name" value="NAD(P)-bd_dom_sf"/>
</dbReference>
<dbReference type="OrthoDB" id="7289984at2759"/>
<sequence length="332" mass="36237">MYSMQRGIGTRVKSISEQKHFARVISSVGKSPLQHPLCSPARSPYRYHLAVSVDRQQNQFLFSVSRFAAASEMPACVVITGANRGIGFGLVREILKCDDVKHVFACCRNPEGAERLHKLRRKDDRVNLVQMDVTKPESIAVAAAQVTELVGSTGVNLLINNAGTLADSRIEDALGPQTILGANQDCYLEIFNVNVVGAILVTKEFMPLLVIASQAYPDQDAYTINRSAIINISSGLASIGSNIVGSGYFNNMAYRCSKTALNQFTKTASIDFKPAKILVVSCCPGWVKTDMGGLKASLEVSESARCLCRNLQRFGEKENGGFFKLDGERELF</sequence>
<dbReference type="PRINTS" id="PR00080">
    <property type="entry name" value="SDRFAMILY"/>
</dbReference>
<keyword evidence="2" id="KW-0560">Oxidoreductase</keyword>
<dbReference type="PANTHER" id="PTHR43544">
    <property type="entry name" value="SHORT-CHAIN DEHYDROGENASE/REDUCTASE"/>
    <property type="match status" value="1"/>
</dbReference>
<dbReference type="Gene3D" id="3.40.50.720">
    <property type="entry name" value="NAD(P)-binding Rossmann-like Domain"/>
    <property type="match status" value="1"/>
</dbReference>
<gene>
    <name evidence="4" type="ORF">L596_004388</name>
</gene>
<reference evidence="4 5" key="2">
    <citation type="journal article" date="2019" name="G3 (Bethesda)">
        <title>Hybrid Assembly of the Genome of the Entomopathogenic Nematode Steinernema carpocapsae Identifies the X-Chromosome.</title>
        <authorList>
            <person name="Serra L."/>
            <person name="Macchietto M."/>
            <person name="Macias-Munoz A."/>
            <person name="McGill C.J."/>
            <person name="Rodriguez I.M."/>
            <person name="Rodriguez B."/>
            <person name="Murad R."/>
            <person name="Mortazavi A."/>
        </authorList>
    </citation>
    <scope>NUCLEOTIDE SEQUENCE [LARGE SCALE GENOMIC DNA]</scope>
    <source>
        <strain evidence="4 5">ALL</strain>
    </source>
</reference>
<evidence type="ECO:0000256" key="3">
    <source>
        <dbReference type="RuleBase" id="RU000363"/>
    </source>
</evidence>
<protein>
    <submittedName>
        <fullName evidence="4">Uncharacterized protein</fullName>
    </submittedName>
</protein>
<proteinExistence type="inferred from homology"/>
<reference evidence="4 5" key="1">
    <citation type="journal article" date="2015" name="Genome Biol.">
        <title>Comparative genomics of Steinernema reveals deeply conserved gene regulatory networks.</title>
        <authorList>
            <person name="Dillman A.R."/>
            <person name="Macchietto M."/>
            <person name="Porter C.F."/>
            <person name="Rogers A."/>
            <person name="Williams B."/>
            <person name="Antoshechkin I."/>
            <person name="Lee M.M."/>
            <person name="Goodwin Z."/>
            <person name="Lu X."/>
            <person name="Lewis E.E."/>
            <person name="Goodrich-Blair H."/>
            <person name="Stock S.P."/>
            <person name="Adams B.J."/>
            <person name="Sternberg P.W."/>
            <person name="Mortazavi A."/>
        </authorList>
    </citation>
    <scope>NUCLEOTIDE SEQUENCE [LARGE SCALE GENOMIC DNA]</scope>
    <source>
        <strain evidence="4 5">ALL</strain>
    </source>
</reference>
<dbReference type="PRINTS" id="PR00081">
    <property type="entry name" value="GDHRDH"/>
</dbReference>
<dbReference type="SUPFAM" id="SSF51735">
    <property type="entry name" value="NAD(P)-binding Rossmann-fold domains"/>
    <property type="match status" value="1"/>
</dbReference>
<evidence type="ECO:0000313" key="5">
    <source>
        <dbReference type="Proteomes" id="UP000298663"/>
    </source>
</evidence>
<dbReference type="AlphaFoldDB" id="A0A4U8UVN2"/>
<dbReference type="InterPro" id="IPR051468">
    <property type="entry name" value="Fungal_SecMetab_SDRs"/>
</dbReference>
<dbReference type="PANTHER" id="PTHR43544:SF7">
    <property type="entry name" value="NADB-LER2"/>
    <property type="match status" value="1"/>
</dbReference>
<dbReference type="CDD" id="cd05325">
    <property type="entry name" value="carb_red_sniffer_like_SDR_c"/>
    <property type="match status" value="1"/>
</dbReference>
<comment type="similarity">
    <text evidence="3">Belongs to the short-chain dehydrogenases/reductases (SDR) family.</text>
</comment>
<name>A0A4U8UVN2_STECR</name>
<keyword evidence="1" id="KW-0521">NADP</keyword>
<organism evidence="4 5">
    <name type="scientific">Steinernema carpocapsae</name>
    <name type="common">Entomopathogenic nematode</name>
    <dbReference type="NCBI Taxonomy" id="34508"/>
    <lineage>
        <taxon>Eukaryota</taxon>
        <taxon>Metazoa</taxon>
        <taxon>Ecdysozoa</taxon>
        <taxon>Nematoda</taxon>
        <taxon>Chromadorea</taxon>
        <taxon>Rhabditida</taxon>
        <taxon>Tylenchina</taxon>
        <taxon>Panagrolaimomorpha</taxon>
        <taxon>Strongyloidoidea</taxon>
        <taxon>Steinernematidae</taxon>
        <taxon>Steinernema</taxon>
    </lineage>
</organism>
<evidence type="ECO:0000313" key="4">
    <source>
        <dbReference type="EMBL" id="TMS37462.1"/>
    </source>
</evidence>
<comment type="caution">
    <text evidence="4">The sequence shown here is derived from an EMBL/GenBank/DDBJ whole genome shotgun (WGS) entry which is preliminary data.</text>
</comment>
<dbReference type="GO" id="GO:0016491">
    <property type="term" value="F:oxidoreductase activity"/>
    <property type="evidence" value="ECO:0007669"/>
    <property type="project" value="UniProtKB-KW"/>
</dbReference>
<dbReference type="Proteomes" id="UP000298663">
    <property type="component" value="Unassembled WGS sequence"/>
</dbReference>
<dbReference type="InterPro" id="IPR002347">
    <property type="entry name" value="SDR_fam"/>
</dbReference>